<proteinExistence type="predicted"/>
<protein>
    <submittedName>
        <fullName evidence="1">Dynein heavy chain 7, axonemal</fullName>
    </submittedName>
</protein>
<dbReference type="EMBL" id="BMAT01006939">
    <property type="protein sequence ID" value="GFS22668.1"/>
    <property type="molecule type" value="Genomic_DNA"/>
</dbReference>
<keyword evidence="2" id="KW-1185">Reference proteome</keyword>
<sequence>MQKGSISPVSDLCQTMQKVGISPVSDLCQTMQKIPTLQHSLYGGKRTHMDTSIAPHIVEAACETLKARVGHYFKAATDVLDMYSKPCLLYP</sequence>
<name>A0AAV4JIR0_9GAST</name>
<evidence type="ECO:0000313" key="1">
    <source>
        <dbReference type="EMBL" id="GFS22668.1"/>
    </source>
</evidence>
<dbReference type="Proteomes" id="UP000762676">
    <property type="component" value="Unassembled WGS sequence"/>
</dbReference>
<evidence type="ECO:0000313" key="2">
    <source>
        <dbReference type="Proteomes" id="UP000762676"/>
    </source>
</evidence>
<gene>
    <name evidence="1" type="ORF">ElyMa_003370000</name>
</gene>
<dbReference type="AlphaFoldDB" id="A0AAV4JIR0"/>
<reference evidence="1 2" key="1">
    <citation type="journal article" date="2021" name="Elife">
        <title>Chloroplast acquisition without the gene transfer in kleptoplastic sea slugs, Plakobranchus ocellatus.</title>
        <authorList>
            <person name="Maeda T."/>
            <person name="Takahashi S."/>
            <person name="Yoshida T."/>
            <person name="Shimamura S."/>
            <person name="Takaki Y."/>
            <person name="Nagai Y."/>
            <person name="Toyoda A."/>
            <person name="Suzuki Y."/>
            <person name="Arimoto A."/>
            <person name="Ishii H."/>
            <person name="Satoh N."/>
            <person name="Nishiyama T."/>
            <person name="Hasebe M."/>
            <person name="Maruyama T."/>
            <person name="Minagawa J."/>
            <person name="Obokata J."/>
            <person name="Shigenobu S."/>
        </authorList>
    </citation>
    <scope>NUCLEOTIDE SEQUENCE [LARGE SCALE GENOMIC DNA]</scope>
</reference>
<accession>A0AAV4JIR0</accession>
<comment type="caution">
    <text evidence="1">The sequence shown here is derived from an EMBL/GenBank/DDBJ whole genome shotgun (WGS) entry which is preliminary data.</text>
</comment>
<organism evidence="1 2">
    <name type="scientific">Elysia marginata</name>
    <dbReference type="NCBI Taxonomy" id="1093978"/>
    <lineage>
        <taxon>Eukaryota</taxon>
        <taxon>Metazoa</taxon>
        <taxon>Spiralia</taxon>
        <taxon>Lophotrochozoa</taxon>
        <taxon>Mollusca</taxon>
        <taxon>Gastropoda</taxon>
        <taxon>Heterobranchia</taxon>
        <taxon>Euthyneura</taxon>
        <taxon>Panpulmonata</taxon>
        <taxon>Sacoglossa</taxon>
        <taxon>Placobranchoidea</taxon>
        <taxon>Plakobranchidae</taxon>
        <taxon>Elysia</taxon>
    </lineage>
</organism>